<dbReference type="InterPro" id="IPR007037">
    <property type="entry name" value="SIP_rossman_dom"/>
</dbReference>
<comment type="similarity">
    <text evidence="1">Belongs to the SIP oxidoreductase family.</text>
</comment>
<dbReference type="PROSITE" id="PS51384">
    <property type="entry name" value="FAD_FR"/>
    <property type="match status" value="1"/>
</dbReference>
<feature type="domain" description="FAD-binding FR-type" evidence="2">
    <location>
        <begin position="18"/>
        <end position="122"/>
    </location>
</feature>
<dbReference type="InterPro" id="IPR013113">
    <property type="entry name" value="SIP_FAD-bd"/>
</dbReference>
<evidence type="ECO:0000259" key="2">
    <source>
        <dbReference type="PROSITE" id="PS51384"/>
    </source>
</evidence>
<sequence length="243" mass="26150">MSTNETDTPRVQRVRHELKKRALQVQRVERLSPLFQRVTLTGESLADFVSAAHDDHVKIILPDATGETVMREYTPRHFDTSARTLVLDFALHGEGPAASWAAQAAVGQTLTVAGPRGSFVVANDFDWYVLIGDETALPAIARRLEELPAGCRAIVRLALADAADRALLPPTAATLDLGWVDTAEALVDAARAITLPPGEGYVWCGAEGAVAAALRDVMVDEKGHDPKLIRSAAYWKRGAAAHG</sequence>
<accession>A0A643F6L2</accession>
<dbReference type="GO" id="GO:0016491">
    <property type="term" value="F:oxidoreductase activity"/>
    <property type="evidence" value="ECO:0007669"/>
    <property type="project" value="InterPro"/>
</dbReference>
<dbReference type="InterPro" id="IPR039261">
    <property type="entry name" value="FNR_nucleotide-bd"/>
</dbReference>
<dbReference type="Gene3D" id="2.40.30.10">
    <property type="entry name" value="Translation factors"/>
    <property type="match status" value="1"/>
</dbReference>
<organism evidence="3 4">
    <name type="scientific">Ideonella dechloratans</name>
    <dbReference type="NCBI Taxonomy" id="36863"/>
    <lineage>
        <taxon>Bacteria</taxon>
        <taxon>Pseudomonadati</taxon>
        <taxon>Pseudomonadota</taxon>
        <taxon>Betaproteobacteria</taxon>
        <taxon>Burkholderiales</taxon>
        <taxon>Sphaerotilaceae</taxon>
        <taxon>Ideonella</taxon>
    </lineage>
</organism>
<dbReference type="RefSeq" id="WP_022981159.1">
    <property type="nucleotide sequence ID" value="NZ_CP088082.1"/>
</dbReference>
<dbReference type="Pfam" id="PF08021">
    <property type="entry name" value="FAD_binding_9"/>
    <property type="match status" value="1"/>
</dbReference>
<evidence type="ECO:0000313" key="3">
    <source>
        <dbReference type="EMBL" id="KAB0573947.1"/>
    </source>
</evidence>
<dbReference type="AlphaFoldDB" id="A0A643F6L2"/>
<dbReference type="OrthoDB" id="9814826at2"/>
<dbReference type="Gene3D" id="3.40.50.80">
    <property type="entry name" value="Nucleotide-binding domain of ferredoxin-NADP reductase (FNR) module"/>
    <property type="match status" value="1"/>
</dbReference>
<evidence type="ECO:0000313" key="4">
    <source>
        <dbReference type="Proteomes" id="UP000430120"/>
    </source>
</evidence>
<dbReference type="InterPro" id="IPR039374">
    <property type="entry name" value="SIP_fam"/>
</dbReference>
<dbReference type="PANTHER" id="PTHR30157:SF0">
    <property type="entry name" value="NADPH-DEPENDENT FERRIC-CHELATE REDUCTASE"/>
    <property type="match status" value="1"/>
</dbReference>
<proteinExistence type="inferred from homology"/>
<dbReference type="CDD" id="cd06193">
    <property type="entry name" value="siderophore_interacting"/>
    <property type="match status" value="1"/>
</dbReference>
<name>A0A643F6L2_IDEDE</name>
<dbReference type="InterPro" id="IPR017938">
    <property type="entry name" value="Riboflavin_synthase-like_b-brl"/>
</dbReference>
<dbReference type="Proteomes" id="UP000430120">
    <property type="component" value="Unassembled WGS sequence"/>
</dbReference>
<dbReference type="PANTHER" id="PTHR30157">
    <property type="entry name" value="FERRIC REDUCTASE, NADPH-DEPENDENT"/>
    <property type="match status" value="1"/>
</dbReference>
<keyword evidence="4" id="KW-1185">Reference proteome</keyword>
<dbReference type="InterPro" id="IPR017927">
    <property type="entry name" value="FAD-bd_FR_type"/>
</dbReference>
<dbReference type="Pfam" id="PF04954">
    <property type="entry name" value="SIP"/>
    <property type="match status" value="1"/>
</dbReference>
<gene>
    <name evidence="3" type="ORF">F7Q92_20135</name>
</gene>
<evidence type="ECO:0000256" key="1">
    <source>
        <dbReference type="ARBA" id="ARBA00035644"/>
    </source>
</evidence>
<protein>
    <submittedName>
        <fullName evidence="3">Siderophore-interacting protein</fullName>
    </submittedName>
</protein>
<reference evidence="3 4" key="1">
    <citation type="submission" date="2019-09" db="EMBL/GenBank/DDBJ databases">
        <title>Draft genome sequences of 48 bacterial type strains from the CCUG.</title>
        <authorList>
            <person name="Tunovic T."/>
            <person name="Pineiro-Iglesias B."/>
            <person name="Unosson C."/>
            <person name="Inganas E."/>
            <person name="Ohlen M."/>
            <person name="Cardew S."/>
            <person name="Jensie-Markopoulos S."/>
            <person name="Salva-Serra F."/>
            <person name="Jaen-Luchoro D."/>
            <person name="Karlsson R."/>
            <person name="Svensson-Stadler L."/>
            <person name="Chun J."/>
            <person name="Moore E."/>
        </authorList>
    </citation>
    <scope>NUCLEOTIDE SEQUENCE [LARGE SCALE GENOMIC DNA]</scope>
    <source>
        <strain evidence="3 4">CCUG 30977</strain>
    </source>
</reference>
<comment type="caution">
    <text evidence="3">The sequence shown here is derived from an EMBL/GenBank/DDBJ whole genome shotgun (WGS) entry which is preliminary data.</text>
</comment>
<dbReference type="EMBL" id="VZPB01000083">
    <property type="protein sequence ID" value="KAB0573947.1"/>
    <property type="molecule type" value="Genomic_DNA"/>
</dbReference>
<dbReference type="SUPFAM" id="SSF63380">
    <property type="entry name" value="Riboflavin synthase domain-like"/>
    <property type="match status" value="1"/>
</dbReference>